<evidence type="ECO:0000313" key="5">
    <source>
        <dbReference type="EMBL" id="AQQ70857.1"/>
    </source>
</evidence>
<dbReference type="InterPro" id="IPR013737">
    <property type="entry name" value="Bac_rhamnosid_N"/>
</dbReference>
<feature type="domain" description="Bacterial alpha-L-rhamnosidase N-terminal" evidence="2">
    <location>
        <begin position="29"/>
        <end position="129"/>
    </location>
</feature>
<dbReference type="AlphaFoldDB" id="A0A1Q2MEY9"/>
<evidence type="ECO:0000259" key="2">
    <source>
        <dbReference type="Pfam" id="PF08531"/>
    </source>
</evidence>
<evidence type="ECO:0000256" key="1">
    <source>
        <dbReference type="SAM" id="Coils"/>
    </source>
</evidence>
<dbReference type="GO" id="GO:0005975">
    <property type="term" value="P:carbohydrate metabolic process"/>
    <property type="evidence" value="ECO:0007669"/>
    <property type="project" value="InterPro"/>
</dbReference>
<keyword evidence="6" id="KW-1185">Reference proteome</keyword>
<dbReference type="OrthoDB" id="9761045at2"/>
<feature type="domain" description="Alpha-L-rhamnosidase C-terminal" evidence="4">
    <location>
        <begin position="865"/>
        <end position="934"/>
    </location>
</feature>
<evidence type="ECO:0000313" key="6">
    <source>
        <dbReference type="Proteomes" id="UP000188181"/>
    </source>
</evidence>
<dbReference type="RefSeq" id="WP_146683091.1">
    <property type="nucleotide sequence ID" value="NZ_CP019646.1"/>
</dbReference>
<dbReference type="STRING" id="1851148.SMSP2_01219"/>
<keyword evidence="1" id="KW-0175">Coiled coil</keyword>
<sequence>MKAKWIWHHSRSAYNDTIIAKKNIRLTKFDSAKIKITADSYYRLCINGQWVGDGPCRSWHSHFQYDVIDAGIYLQKGDNEITIIARHFGIGDFHGDYQRPGLLFEMEVSRGKKTSLIISDKTWKTAAAKQYISETPKVSIQMEPAELVDARLDKNLRFTPAKEICSADKGPWQGLIPRDIPLLTLQPYSLKRFVDSNVVDTPGESFCVPAARLCGRGIIPSNCNTETACGMATLIEFRKPATLTVKSHEMRISVDGRTNKTGKYRLSAGRHLIFAMSENLIPFHSHDWTISVGANAAYKLINPLKSGFENPWAWIRLKGYSFSKDDTWWPFLEDKDPELGLLQDRYKKQKNSLFKKVKDKKSLLENLEQSLKTLSSKRMFVENTGWKFQNREIQKSCADVSSPAACISDNADVTVVKPSPEGDVELIYDLGTQNLGFWEFDLEADAGVVVDIFGVEYIFDDSRPQRTLNNINGLRYITKQGRNCYTSIKSRSGRYLYVTLRNVKNPVKIRRVGMIESTYPVQYKASFECSNPNLERIWEISEYTVKLCMQDTYVDCPLYEQTLWVGDARNESLFGNLLFGADDIALRCIRLAAESLEKYPIVNSQVPSSWGCLLPAWSFLWGISVWDHYWYTGDKKFLKDYMPYVKKNLEGALSFINDDGLYSAPHWNLFDWTDIDQGHNTVFHSSLLLAGALQAAVKCAQVTGEKEFQRLWQQEYDKLKDSINKFWDKDKRSYPDSIHNDGSISKSISQHTSFLSLLYDVCEQDMVQDCIKNTAQPSAEMIKVGSPFAIFYQYDCLEKLGLYDAIFDSIHKKYLPMIQSGATTVWECFPNSSVGDEHTDGGPTRSHCHAWSSAPVYFISRIILGIRQSSPGCESYDISPWVNNLDYAKGSIATANGEIRLNWQRDGKTLSVNYSLPSGVKARFVPNESHKGLKVIVNGRKQRA</sequence>
<dbReference type="Pfam" id="PF17389">
    <property type="entry name" value="Bac_rhamnosid6H"/>
    <property type="match status" value="1"/>
</dbReference>
<dbReference type="PANTHER" id="PTHR34987">
    <property type="entry name" value="C, PUTATIVE (AFU_ORTHOLOGUE AFUA_3G02880)-RELATED"/>
    <property type="match status" value="1"/>
</dbReference>
<dbReference type="InterPro" id="IPR008928">
    <property type="entry name" value="6-hairpin_glycosidase_sf"/>
</dbReference>
<gene>
    <name evidence="5" type="ORF">SMSP2_01219</name>
</gene>
<dbReference type="InterPro" id="IPR012341">
    <property type="entry name" value="6hp_glycosidase-like_sf"/>
</dbReference>
<evidence type="ECO:0000259" key="4">
    <source>
        <dbReference type="Pfam" id="PF17390"/>
    </source>
</evidence>
<dbReference type="InterPro" id="IPR035396">
    <property type="entry name" value="Bac_rhamnosid6H"/>
</dbReference>
<feature type="domain" description="Alpha-L-rhamnosidase six-hairpin glycosidase" evidence="3">
    <location>
        <begin position="524"/>
        <end position="861"/>
    </location>
</feature>
<proteinExistence type="predicted"/>
<organism evidence="5 6">
    <name type="scientific">Limihaloglobus sulfuriphilus</name>
    <dbReference type="NCBI Taxonomy" id="1851148"/>
    <lineage>
        <taxon>Bacteria</taxon>
        <taxon>Pseudomonadati</taxon>
        <taxon>Planctomycetota</taxon>
        <taxon>Phycisphaerae</taxon>
        <taxon>Sedimentisphaerales</taxon>
        <taxon>Sedimentisphaeraceae</taxon>
        <taxon>Limihaloglobus</taxon>
    </lineage>
</organism>
<reference evidence="6" key="1">
    <citation type="submission" date="2017-02" db="EMBL/GenBank/DDBJ databases">
        <title>Comparative genomics and description of representatives of a novel lineage of planctomycetes thriving in anoxic sediments.</title>
        <authorList>
            <person name="Spring S."/>
            <person name="Bunk B."/>
            <person name="Sproer C."/>
        </authorList>
    </citation>
    <scope>NUCLEOTIDE SEQUENCE [LARGE SCALE GENOMIC DNA]</scope>
    <source>
        <strain evidence="6">SM-Chi-D1</strain>
    </source>
</reference>
<accession>A0A1Q2MEY9</accession>
<dbReference type="EMBL" id="CP019646">
    <property type="protein sequence ID" value="AQQ70857.1"/>
    <property type="molecule type" value="Genomic_DNA"/>
</dbReference>
<protein>
    <submittedName>
        <fullName evidence="5">Oligosaccharide amylase</fullName>
    </submittedName>
</protein>
<dbReference type="Pfam" id="PF17390">
    <property type="entry name" value="Bac_rhamnosid_C"/>
    <property type="match status" value="1"/>
</dbReference>
<dbReference type="Gene3D" id="1.50.10.10">
    <property type="match status" value="1"/>
</dbReference>
<dbReference type="KEGG" id="pbas:SMSP2_01219"/>
<dbReference type="Gene3D" id="2.60.120.260">
    <property type="entry name" value="Galactose-binding domain-like"/>
    <property type="match status" value="3"/>
</dbReference>
<name>A0A1Q2MEY9_9BACT</name>
<dbReference type="Proteomes" id="UP000188181">
    <property type="component" value="Chromosome"/>
</dbReference>
<dbReference type="SUPFAM" id="SSF48208">
    <property type="entry name" value="Six-hairpin glycosidases"/>
    <property type="match status" value="1"/>
</dbReference>
<dbReference type="InterPro" id="IPR035398">
    <property type="entry name" value="Bac_rhamnosid_C"/>
</dbReference>
<feature type="coiled-coil region" evidence="1">
    <location>
        <begin position="350"/>
        <end position="384"/>
    </location>
</feature>
<dbReference type="Pfam" id="PF08531">
    <property type="entry name" value="Bac_rhamnosid_N"/>
    <property type="match status" value="1"/>
</dbReference>
<dbReference type="PANTHER" id="PTHR34987:SF2">
    <property type="entry name" value="B, PUTATIVE (AFU_ORTHOLOGUE AFUA_7G05040)-RELATED"/>
    <property type="match status" value="1"/>
</dbReference>
<evidence type="ECO:0000259" key="3">
    <source>
        <dbReference type="Pfam" id="PF17389"/>
    </source>
</evidence>
<dbReference type="Gene3D" id="2.60.420.10">
    <property type="entry name" value="Maltose phosphorylase, domain 3"/>
    <property type="match status" value="1"/>
</dbReference>